<feature type="transmembrane region" description="Helical" evidence="1">
    <location>
        <begin position="143"/>
        <end position="165"/>
    </location>
</feature>
<feature type="transmembrane region" description="Helical" evidence="1">
    <location>
        <begin position="199"/>
        <end position="223"/>
    </location>
</feature>
<dbReference type="RefSeq" id="WP_127747531.1">
    <property type="nucleotide sequence ID" value="NZ_CP033219.1"/>
</dbReference>
<feature type="transmembrane region" description="Helical" evidence="1">
    <location>
        <begin position="344"/>
        <end position="362"/>
    </location>
</feature>
<keyword evidence="1" id="KW-0472">Membrane</keyword>
<dbReference type="OrthoDB" id="7264924at2"/>
<keyword evidence="3" id="KW-1185">Reference proteome</keyword>
<feature type="transmembrane region" description="Helical" evidence="1">
    <location>
        <begin position="54"/>
        <end position="77"/>
    </location>
</feature>
<evidence type="ECO:0000256" key="1">
    <source>
        <dbReference type="SAM" id="Phobius"/>
    </source>
</evidence>
<protein>
    <recommendedName>
        <fullName evidence="4">DUF2157 domain-containing protein</fullName>
    </recommendedName>
</protein>
<dbReference type="Proteomes" id="UP000283063">
    <property type="component" value="Chromosome"/>
</dbReference>
<dbReference type="KEGG" id="sedi:EBB79_03150"/>
<dbReference type="AlphaFoldDB" id="A0A3T0MZ24"/>
<dbReference type="EMBL" id="CP033219">
    <property type="protein sequence ID" value="AZV76989.1"/>
    <property type="molecule type" value="Genomic_DNA"/>
</dbReference>
<feature type="transmembrane region" description="Helical" evidence="1">
    <location>
        <begin position="257"/>
        <end position="277"/>
    </location>
</feature>
<sequence>MIVLANTDELVADAIIPQTAQAEIEFRSRKLMVALAINAILCFGILSATGGFIFWLASALSVAIVGMLFLGVGILILRADHSDFTFFGNASALIGAGMLIGGAGIELIDKYSDIAGWIMAPTGALVAALCVFVLNKRKTTGRFVAGSILLMGLALHLIGLGFLLNQAEIDGAMISLFYLYATLAIAGAGWFIDVRLVTALAIVPFAQALDTSTFYFHAAYVFYSPESTLSILQMLLLVLALLFIARTQSTHVSRHAMTLAVMAFIVANLCALVGSLWGDYLGETLWGASRYEDWDSIAYSSWYEARDAFRETAMFISANLYSVLWAIGLAGSIGWFAHSNQRGLFNTAVTFACIHAYTQALESFHDEPLAYVIGGLAAIPLAWGLWRLDGWLTARQMTQADHL</sequence>
<feature type="transmembrane region" description="Helical" evidence="1">
    <location>
        <begin position="114"/>
        <end position="134"/>
    </location>
</feature>
<keyword evidence="1" id="KW-0812">Transmembrane</keyword>
<feature type="transmembrane region" description="Helical" evidence="1">
    <location>
        <begin position="229"/>
        <end position="245"/>
    </location>
</feature>
<reference evidence="2 3" key="1">
    <citation type="submission" date="2018-10" db="EMBL/GenBank/DDBJ databases">
        <title>Parasedimentitalea marina sp. nov., a psychrophilic bacterium isolated from deep seawater of the New Britain Trench.</title>
        <authorList>
            <person name="Cao J."/>
        </authorList>
    </citation>
    <scope>NUCLEOTIDE SEQUENCE [LARGE SCALE GENOMIC DNA]</scope>
    <source>
        <strain evidence="2 3">W43</strain>
    </source>
</reference>
<name>A0A3T0MZ24_9RHOB</name>
<evidence type="ECO:0008006" key="4">
    <source>
        <dbReference type="Google" id="ProtNLM"/>
    </source>
</evidence>
<evidence type="ECO:0000313" key="3">
    <source>
        <dbReference type="Proteomes" id="UP000283063"/>
    </source>
</evidence>
<proteinExistence type="predicted"/>
<organism evidence="2 3">
    <name type="scientific">Parasedimentitalea marina</name>
    <dbReference type="NCBI Taxonomy" id="2483033"/>
    <lineage>
        <taxon>Bacteria</taxon>
        <taxon>Pseudomonadati</taxon>
        <taxon>Pseudomonadota</taxon>
        <taxon>Alphaproteobacteria</taxon>
        <taxon>Rhodobacterales</taxon>
        <taxon>Paracoccaceae</taxon>
        <taxon>Parasedimentitalea</taxon>
    </lineage>
</organism>
<feature type="transmembrane region" description="Helical" evidence="1">
    <location>
        <begin position="368"/>
        <end position="386"/>
    </location>
</feature>
<feature type="transmembrane region" description="Helical" evidence="1">
    <location>
        <begin position="31"/>
        <end position="48"/>
    </location>
</feature>
<keyword evidence="1" id="KW-1133">Transmembrane helix</keyword>
<feature type="transmembrane region" description="Helical" evidence="1">
    <location>
        <begin position="171"/>
        <end position="192"/>
    </location>
</feature>
<feature type="transmembrane region" description="Helical" evidence="1">
    <location>
        <begin position="313"/>
        <end position="337"/>
    </location>
</feature>
<feature type="transmembrane region" description="Helical" evidence="1">
    <location>
        <begin position="84"/>
        <end position="108"/>
    </location>
</feature>
<accession>A0A3T0MZ24</accession>
<evidence type="ECO:0000313" key="2">
    <source>
        <dbReference type="EMBL" id="AZV76989.1"/>
    </source>
</evidence>
<gene>
    <name evidence="2" type="ORF">EBB79_03150</name>
</gene>